<protein>
    <submittedName>
        <fullName evidence="2 3">Uncharacterized protein</fullName>
    </submittedName>
</protein>
<feature type="compositionally biased region" description="Basic and acidic residues" evidence="1">
    <location>
        <begin position="81"/>
        <end position="91"/>
    </location>
</feature>
<dbReference type="Proteomes" id="UP000014760">
    <property type="component" value="Unassembled WGS sequence"/>
</dbReference>
<evidence type="ECO:0000313" key="4">
    <source>
        <dbReference type="Proteomes" id="UP000014760"/>
    </source>
</evidence>
<reference evidence="4" key="1">
    <citation type="submission" date="2012-12" db="EMBL/GenBank/DDBJ databases">
        <authorList>
            <person name="Hellsten U."/>
            <person name="Grimwood J."/>
            <person name="Chapman J.A."/>
            <person name="Shapiro H."/>
            <person name="Aerts A."/>
            <person name="Otillar R.P."/>
            <person name="Terry A.Y."/>
            <person name="Boore J.L."/>
            <person name="Simakov O."/>
            <person name="Marletaz F."/>
            <person name="Cho S.-J."/>
            <person name="Edsinger-Gonzales E."/>
            <person name="Havlak P."/>
            <person name="Kuo D.-H."/>
            <person name="Larsson T."/>
            <person name="Lv J."/>
            <person name="Arendt D."/>
            <person name="Savage R."/>
            <person name="Osoegawa K."/>
            <person name="de Jong P."/>
            <person name="Lindberg D.R."/>
            <person name="Seaver E.C."/>
            <person name="Weisblat D.A."/>
            <person name="Putnam N.H."/>
            <person name="Grigoriev I.V."/>
            <person name="Rokhsar D.S."/>
        </authorList>
    </citation>
    <scope>NUCLEOTIDE SEQUENCE</scope>
    <source>
        <strain evidence="4">I ESC-2004</strain>
    </source>
</reference>
<reference evidence="3" key="3">
    <citation type="submission" date="2015-06" db="UniProtKB">
        <authorList>
            <consortium name="EnsemblMetazoa"/>
        </authorList>
    </citation>
    <scope>IDENTIFICATION</scope>
</reference>
<evidence type="ECO:0000313" key="2">
    <source>
        <dbReference type="EMBL" id="ELU00622.1"/>
    </source>
</evidence>
<evidence type="ECO:0000313" key="3">
    <source>
        <dbReference type="EnsemblMetazoa" id="CapteP206587"/>
    </source>
</evidence>
<gene>
    <name evidence="2" type="ORF">CAPTEDRAFT_206587</name>
</gene>
<name>R7UBH6_CAPTE</name>
<dbReference type="EMBL" id="KB305828">
    <property type="protein sequence ID" value="ELU00622.1"/>
    <property type="molecule type" value="Genomic_DNA"/>
</dbReference>
<evidence type="ECO:0000256" key="1">
    <source>
        <dbReference type="SAM" id="MobiDB-lite"/>
    </source>
</evidence>
<feature type="compositionally biased region" description="Polar residues" evidence="1">
    <location>
        <begin position="100"/>
        <end position="124"/>
    </location>
</feature>
<keyword evidence="4" id="KW-1185">Reference proteome</keyword>
<dbReference type="EnsemblMetazoa" id="CapteT206587">
    <property type="protein sequence ID" value="CapteP206587"/>
    <property type="gene ID" value="CapteG206587"/>
</dbReference>
<feature type="region of interest" description="Disordered" evidence="1">
    <location>
        <begin position="276"/>
        <end position="295"/>
    </location>
</feature>
<dbReference type="EMBL" id="AMQN01009626">
    <property type="status" value="NOT_ANNOTATED_CDS"/>
    <property type="molecule type" value="Genomic_DNA"/>
</dbReference>
<proteinExistence type="predicted"/>
<feature type="region of interest" description="Disordered" evidence="1">
    <location>
        <begin position="178"/>
        <end position="206"/>
    </location>
</feature>
<reference evidence="2 4" key="2">
    <citation type="journal article" date="2013" name="Nature">
        <title>Insights into bilaterian evolution from three spiralian genomes.</title>
        <authorList>
            <person name="Simakov O."/>
            <person name="Marletaz F."/>
            <person name="Cho S.J."/>
            <person name="Edsinger-Gonzales E."/>
            <person name="Havlak P."/>
            <person name="Hellsten U."/>
            <person name="Kuo D.H."/>
            <person name="Larsson T."/>
            <person name="Lv J."/>
            <person name="Arendt D."/>
            <person name="Savage R."/>
            <person name="Osoegawa K."/>
            <person name="de Jong P."/>
            <person name="Grimwood J."/>
            <person name="Chapman J.A."/>
            <person name="Shapiro H."/>
            <person name="Aerts A."/>
            <person name="Otillar R.P."/>
            <person name="Terry A.Y."/>
            <person name="Boore J.L."/>
            <person name="Grigoriev I.V."/>
            <person name="Lindberg D.R."/>
            <person name="Seaver E.C."/>
            <person name="Weisblat D.A."/>
            <person name="Putnam N.H."/>
            <person name="Rokhsar D.S."/>
        </authorList>
    </citation>
    <scope>NUCLEOTIDE SEQUENCE</scope>
    <source>
        <strain evidence="2 4">I ESC-2004</strain>
    </source>
</reference>
<dbReference type="HOGENOM" id="CLU_680163_0_0_1"/>
<feature type="region of interest" description="Disordered" evidence="1">
    <location>
        <begin position="22"/>
        <end position="159"/>
    </location>
</feature>
<organism evidence="2">
    <name type="scientific">Capitella teleta</name>
    <name type="common">Polychaete worm</name>
    <dbReference type="NCBI Taxonomy" id="283909"/>
    <lineage>
        <taxon>Eukaryota</taxon>
        <taxon>Metazoa</taxon>
        <taxon>Spiralia</taxon>
        <taxon>Lophotrochozoa</taxon>
        <taxon>Annelida</taxon>
        <taxon>Polychaeta</taxon>
        <taxon>Sedentaria</taxon>
        <taxon>Scolecida</taxon>
        <taxon>Capitellidae</taxon>
        <taxon>Capitella</taxon>
    </lineage>
</organism>
<sequence>MEPNGVPPSKPKSRLLAMKNRLRQKQKKDVLSKSNSAGGIALQNGEVGSKTMTRSRTYEGKLLDTSPGAKDVKKSKLMKSRSTEAELKFSKSPESGKLVKSQTANGKLNLERSNGTLKFTNPSRGSRLPPPPTTPQKGKTLERSSSASDAEKKPIINNGAGADYVENIRILKKYPANHKGALSPGAQRPRNLALGKSPPTKTEIRTGSHLQEEVGDEGGFVLQHTTKQNFAAHEIALGYTRTKSFSTKEEELDKPINKRHSRSLENLLSCGRRSLAAEQSTIQEPPPDQHRSGPKNIQHLLKKKVVPPYLQEHHKIESEPNLYGARQRSSECKCRGGEEMYEAPAPPRKLGNIHEGLQYNQCATSSSRSGSYSGSSCSGESHWSTTDSVLIALFEDIPCGILART</sequence>
<accession>R7UBH6</accession>
<dbReference type="AlphaFoldDB" id="R7UBH6"/>